<dbReference type="InterPro" id="IPR005793">
    <property type="entry name" value="Formyl_trans_C"/>
</dbReference>
<comment type="similarity">
    <text evidence="1">Belongs to the Fmt family.</text>
</comment>
<evidence type="ECO:0000256" key="2">
    <source>
        <dbReference type="ARBA" id="ARBA00012261"/>
    </source>
</evidence>
<dbReference type="NCBIfam" id="TIGR00460">
    <property type="entry name" value="fmt"/>
    <property type="match status" value="1"/>
</dbReference>
<evidence type="ECO:0000259" key="6">
    <source>
        <dbReference type="Pfam" id="PF02911"/>
    </source>
</evidence>
<dbReference type="InterPro" id="IPR005794">
    <property type="entry name" value="Fmt"/>
</dbReference>
<dbReference type="Pfam" id="PF02911">
    <property type="entry name" value="Formyl_trans_C"/>
    <property type="match status" value="1"/>
</dbReference>
<dbReference type="HAMAP" id="MF_00182">
    <property type="entry name" value="Formyl_trans"/>
    <property type="match status" value="1"/>
</dbReference>
<dbReference type="EC" id="2.1.2.9" evidence="2"/>
<dbReference type="Gene3D" id="3.40.50.12230">
    <property type="match status" value="1"/>
</dbReference>
<dbReference type="InterPro" id="IPR011034">
    <property type="entry name" value="Formyl_transferase-like_C_sf"/>
</dbReference>
<keyword evidence="3 7" id="KW-0808">Transferase</keyword>
<organism evidence="7">
    <name type="scientific">hydrothermal vent metagenome</name>
    <dbReference type="NCBI Taxonomy" id="652676"/>
    <lineage>
        <taxon>unclassified sequences</taxon>
        <taxon>metagenomes</taxon>
        <taxon>ecological metagenomes</taxon>
    </lineage>
</organism>
<dbReference type="SUPFAM" id="SSF50486">
    <property type="entry name" value="FMT C-terminal domain-like"/>
    <property type="match status" value="1"/>
</dbReference>
<dbReference type="InterPro" id="IPR036477">
    <property type="entry name" value="Formyl_transf_N_sf"/>
</dbReference>
<feature type="domain" description="Formyl transferase C-terminal" evidence="6">
    <location>
        <begin position="203"/>
        <end position="296"/>
    </location>
</feature>
<dbReference type="AlphaFoldDB" id="A0A3B1CFV7"/>
<feature type="domain" description="Formyl transferase N-terminal" evidence="5">
    <location>
        <begin position="2"/>
        <end position="180"/>
    </location>
</feature>
<name>A0A3B1CFV7_9ZZZZ</name>
<dbReference type="InterPro" id="IPR044135">
    <property type="entry name" value="Met-tRNA-FMT_C"/>
</dbReference>
<dbReference type="PROSITE" id="PS00373">
    <property type="entry name" value="GART"/>
    <property type="match status" value="1"/>
</dbReference>
<proteinExistence type="inferred from homology"/>
<evidence type="ECO:0000256" key="4">
    <source>
        <dbReference type="ARBA" id="ARBA00022917"/>
    </source>
</evidence>
<dbReference type="GO" id="GO:0005829">
    <property type="term" value="C:cytosol"/>
    <property type="evidence" value="ECO:0007669"/>
    <property type="project" value="TreeGrafter"/>
</dbReference>
<dbReference type="PANTHER" id="PTHR11138:SF5">
    <property type="entry name" value="METHIONYL-TRNA FORMYLTRANSFERASE, MITOCHONDRIAL"/>
    <property type="match status" value="1"/>
</dbReference>
<dbReference type="InterPro" id="IPR001555">
    <property type="entry name" value="GART_AS"/>
</dbReference>
<dbReference type="InterPro" id="IPR002376">
    <property type="entry name" value="Formyl_transf_N"/>
</dbReference>
<evidence type="ECO:0000313" key="7">
    <source>
        <dbReference type="EMBL" id="VAX27102.1"/>
    </source>
</evidence>
<protein>
    <recommendedName>
        <fullName evidence="2">methionyl-tRNA formyltransferase</fullName>
        <ecNumber evidence="2">2.1.2.9</ecNumber>
    </recommendedName>
</protein>
<dbReference type="InterPro" id="IPR041711">
    <property type="entry name" value="Met-tRNA-FMT_N"/>
</dbReference>
<evidence type="ECO:0000256" key="1">
    <source>
        <dbReference type="ARBA" id="ARBA00010699"/>
    </source>
</evidence>
<sequence>MAIIFFGTPLFAVPALERLISSGEDVVLVVTQPDRVGGRGHRIIPPPVKAVAEREGLAVAQPESIRSEEFISRLKALNPEFIVVVAYGRILPKGVLQIPLRGCINVHASLLPGHRGAAPIQWAIISGDKKTGITTMLMDEGLDTGDILLQREVDIMEEDNALTLSERLSKVGAELLVETLSGLRAGKLKPRPQRGEPSYAPILKKNDGLIDWSLSARMIYNRVRGLYPWPCAYTYYRKKMLKLLKVEVVEGHGQPGEVVHKDKGELIIGTPEGLVKILEVQMEGRKPMDIKAFLQGIGRDIRKGDRFGGLQDN</sequence>
<gene>
    <name evidence="7" type="ORF">MNBD_NITROSPIRAE02-1463</name>
</gene>
<dbReference type="FunFam" id="3.40.50.12230:FF:000001">
    <property type="entry name" value="Methionyl-tRNA formyltransferase"/>
    <property type="match status" value="1"/>
</dbReference>
<dbReference type="GO" id="GO:0004479">
    <property type="term" value="F:methionyl-tRNA formyltransferase activity"/>
    <property type="evidence" value="ECO:0007669"/>
    <property type="project" value="UniProtKB-EC"/>
</dbReference>
<dbReference type="CDD" id="cd08704">
    <property type="entry name" value="Met_tRNA_FMT_C"/>
    <property type="match status" value="1"/>
</dbReference>
<keyword evidence="4" id="KW-0648">Protein biosynthesis</keyword>
<dbReference type="SUPFAM" id="SSF53328">
    <property type="entry name" value="Formyltransferase"/>
    <property type="match status" value="1"/>
</dbReference>
<dbReference type="Pfam" id="PF00551">
    <property type="entry name" value="Formyl_trans_N"/>
    <property type="match status" value="1"/>
</dbReference>
<evidence type="ECO:0000259" key="5">
    <source>
        <dbReference type="Pfam" id="PF00551"/>
    </source>
</evidence>
<dbReference type="PANTHER" id="PTHR11138">
    <property type="entry name" value="METHIONYL-TRNA FORMYLTRANSFERASE"/>
    <property type="match status" value="1"/>
</dbReference>
<evidence type="ECO:0000256" key="3">
    <source>
        <dbReference type="ARBA" id="ARBA00022679"/>
    </source>
</evidence>
<dbReference type="CDD" id="cd08646">
    <property type="entry name" value="FMT_core_Met-tRNA-FMT_N"/>
    <property type="match status" value="1"/>
</dbReference>
<reference evidence="7" key="1">
    <citation type="submission" date="2018-06" db="EMBL/GenBank/DDBJ databases">
        <authorList>
            <person name="Zhirakovskaya E."/>
        </authorList>
    </citation>
    <scope>NUCLEOTIDE SEQUENCE</scope>
</reference>
<dbReference type="EMBL" id="UOGH01000025">
    <property type="protein sequence ID" value="VAX27102.1"/>
    <property type="molecule type" value="Genomic_DNA"/>
</dbReference>
<accession>A0A3B1CFV7</accession>